<dbReference type="RefSeq" id="WP_311759238.1">
    <property type="nucleotide sequence ID" value="NZ_JAVRQI010000006.1"/>
</dbReference>
<sequence>MFPIRPHRSIGTLNSASGVASALLRARAAEWEIDLFETPESLTMHVWGSEMSLIPGDGIARIELSAPEQRLIGVLQDSATELFESHGMSIIWDSVDEGALAPGLALMQLVSVTQRTPGFIRVRLSGPEAARFGQGSMHFRLLLPPEGRSAIWPRIAANGRTRWPEGQDALHRPVYTIAEQREDWIDFDIFSHVGSPTCDWAARVQPGTIIGIMGPGGGWCPEAEELWLFGDETALPAITRMLDLAQGQARAFVRAAGHDLGPVAEDPRVTVTEDLIKALADARIDADGDLHVWFAGHATLAREARRYLAARGLNKRQFTAAAYWGQPDSRA</sequence>
<dbReference type="PROSITE" id="PS51384">
    <property type="entry name" value="FAD_FR"/>
    <property type="match status" value="1"/>
</dbReference>
<dbReference type="EMBL" id="JAVRQI010000006">
    <property type="protein sequence ID" value="MDT1062143.1"/>
    <property type="molecule type" value="Genomic_DNA"/>
</dbReference>
<dbReference type="Proteomes" id="UP001251085">
    <property type="component" value="Unassembled WGS sequence"/>
</dbReference>
<evidence type="ECO:0000313" key="4">
    <source>
        <dbReference type="Proteomes" id="UP001251085"/>
    </source>
</evidence>
<evidence type="ECO:0000313" key="3">
    <source>
        <dbReference type="EMBL" id="MDT1062143.1"/>
    </source>
</evidence>
<dbReference type="InterPro" id="IPR039374">
    <property type="entry name" value="SIP_fam"/>
</dbReference>
<comment type="similarity">
    <text evidence="1">Belongs to the SIP oxidoreductase family.</text>
</comment>
<dbReference type="Pfam" id="PF04954">
    <property type="entry name" value="SIP"/>
    <property type="match status" value="1"/>
</dbReference>
<dbReference type="Gene3D" id="2.40.30.10">
    <property type="entry name" value="Translation factors"/>
    <property type="match status" value="1"/>
</dbReference>
<organism evidence="3 4">
    <name type="scientific">Paracoccus broussonetiae</name>
    <dbReference type="NCBI Taxonomy" id="3075834"/>
    <lineage>
        <taxon>Bacteria</taxon>
        <taxon>Pseudomonadati</taxon>
        <taxon>Pseudomonadota</taxon>
        <taxon>Alphaproteobacteria</taxon>
        <taxon>Rhodobacterales</taxon>
        <taxon>Paracoccaceae</taxon>
        <taxon>Paracoccus</taxon>
    </lineage>
</organism>
<protein>
    <submittedName>
        <fullName evidence="3">Siderophore-interacting protein</fullName>
    </submittedName>
</protein>
<dbReference type="Gene3D" id="3.40.50.80">
    <property type="entry name" value="Nucleotide-binding domain of ferredoxin-NADP reductase (FNR) module"/>
    <property type="match status" value="1"/>
</dbReference>
<proteinExistence type="inferred from homology"/>
<dbReference type="SUPFAM" id="SSF63380">
    <property type="entry name" value="Riboflavin synthase domain-like"/>
    <property type="match status" value="1"/>
</dbReference>
<dbReference type="InterPro" id="IPR013113">
    <property type="entry name" value="SIP_FAD-bd"/>
</dbReference>
<comment type="caution">
    <text evidence="3">The sequence shown here is derived from an EMBL/GenBank/DDBJ whole genome shotgun (WGS) entry which is preliminary data.</text>
</comment>
<dbReference type="InterPro" id="IPR017927">
    <property type="entry name" value="FAD-bd_FR_type"/>
</dbReference>
<dbReference type="PANTHER" id="PTHR30157:SF0">
    <property type="entry name" value="NADPH-DEPENDENT FERRIC-CHELATE REDUCTASE"/>
    <property type="match status" value="1"/>
</dbReference>
<dbReference type="PANTHER" id="PTHR30157">
    <property type="entry name" value="FERRIC REDUCTASE, NADPH-DEPENDENT"/>
    <property type="match status" value="1"/>
</dbReference>
<dbReference type="InterPro" id="IPR017938">
    <property type="entry name" value="Riboflavin_synthase-like_b-brl"/>
</dbReference>
<evidence type="ECO:0000259" key="2">
    <source>
        <dbReference type="PROSITE" id="PS51384"/>
    </source>
</evidence>
<reference evidence="4" key="1">
    <citation type="submission" date="2023-07" db="EMBL/GenBank/DDBJ databases">
        <title>Characterization of two Paracoccaceae strains isolated from Phycosphere and proposal of Xinfangfangia lacusdiani sp. nov.</title>
        <authorList>
            <person name="Deng Y."/>
            <person name="Zhang Y.Q."/>
        </authorList>
    </citation>
    <scope>NUCLEOTIDE SEQUENCE [LARGE SCALE GENOMIC DNA]</scope>
    <source>
        <strain evidence="4">CPCC 101403</strain>
    </source>
</reference>
<name>A0ABU3ED25_9RHOB</name>
<dbReference type="InterPro" id="IPR007037">
    <property type="entry name" value="SIP_rossman_dom"/>
</dbReference>
<dbReference type="InterPro" id="IPR039261">
    <property type="entry name" value="FNR_nucleotide-bd"/>
</dbReference>
<dbReference type="CDD" id="cd06193">
    <property type="entry name" value="siderophore_interacting"/>
    <property type="match status" value="1"/>
</dbReference>
<evidence type="ECO:0000256" key="1">
    <source>
        <dbReference type="ARBA" id="ARBA00035644"/>
    </source>
</evidence>
<feature type="domain" description="FAD-binding FR-type" evidence="2">
    <location>
        <begin position="102"/>
        <end position="222"/>
    </location>
</feature>
<accession>A0ABU3ED25</accession>
<dbReference type="Pfam" id="PF08021">
    <property type="entry name" value="FAD_binding_9"/>
    <property type="match status" value="1"/>
</dbReference>
<keyword evidence="4" id="KW-1185">Reference proteome</keyword>
<gene>
    <name evidence="3" type="ORF">RM190_09760</name>
</gene>